<evidence type="ECO:0000256" key="1">
    <source>
        <dbReference type="ARBA" id="ARBA00022729"/>
    </source>
</evidence>
<dbReference type="InterPro" id="IPR029050">
    <property type="entry name" value="Immunoprotect_excell_Ig-like"/>
</dbReference>
<feature type="compositionally biased region" description="Gly residues" evidence="2">
    <location>
        <begin position="7"/>
        <end position="17"/>
    </location>
</feature>
<gene>
    <name evidence="4" type="ORF">GCM10022204_07630</name>
</gene>
<keyword evidence="1" id="KW-0732">Signal</keyword>
<dbReference type="Proteomes" id="UP001500051">
    <property type="component" value="Unassembled WGS sequence"/>
</dbReference>
<feature type="compositionally biased region" description="Low complexity" evidence="2">
    <location>
        <begin position="30"/>
        <end position="39"/>
    </location>
</feature>
<sequence>MSEPTGPGMGRPSGPGFTGPPLTGPGPLGGTPARPLLSPGAPPPTRPRRPAGPPGSPWPTVLTVLALALVAVIVVVASVVAGREDVRRATPRPVPPPAATATPPAGDRIEFTTSTGSGVLEIVDHGWNSDGSDIDTPGSLLTVNVRISASSGLLLYGPDSFQAFDRSGDLFDPEVLADSSTALETGTLSAGQQVTGTVAFDIPRGGVTLLMSDESSRTVTALKVPD</sequence>
<feature type="compositionally biased region" description="Pro residues" evidence="2">
    <location>
        <begin position="40"/>
        <end position="55"/>
    </location>
</feature>
<dbReference type="RefSeq" id="WP_344810944.1">
    <property type="nucleotide sequence ID" value="NZ_BAAAYX010000002.1"/>
</dbReference>
<proteinExistence type="predicted"/>
<feature type="region of interest" description="Disordered" evidence="2">
    <location>
        <begin position="1"/>
        <end position="55"/>
    </location>
</feature>
<evidence type="ECO:0000313" key="4">
    <source>
        <dbReference type="EMBL" id="GAA3694285.1"/>
    </source>
</evidence>
<keyword evidence="5" id="KW-1185">Reference proteome</keyword>
<reference evidence="5" key="1">
    <citation type="journal article" date="2019" name="Int. J. Syst. Evol. Microbiol.">
        <title>The Global Catalogue of Microorganisms (GCM) 10K type strain sequencing project: providing services to taxonomists for standard genome sequencing and annotation.</title>
        <authorList>
            <consortium name="The Broad Institute Genomics Platform"/>
            <consortium name="The Broad Institute Genome Sequencing Center for Infectious Disease"/>
            <person name="Wu L."/>
            <person name="Ma J."/>
        </authorList>
    </citation>
    <scope>NUCLEOTIDE SEQUENCE [LARGE SCALE GENOMIC DNA]</scope>
    <source>
        <strain evidence="5">JCM 16548</strain>
    </source>
</reference>
<organism evidence="4 5">
    <name type="scientific">Microlunatus aurantiacus</name>
    <dbReference type="NCBI Taxonomy" id="446786"/>
    <lineage>
        <taxon>Bacteria</taxon>
        <taxon>Bacillati</taxon>
        <taxon>Actinomycetota</taxon>
        <taxon>Actinomycetes</taxon>
        <taxon>Propionibacteriales</taxon>
        <taxon>Propionibacteriaceae</taxon>
        <taxon>Microlunatus</taxon>
    </lineage>
</organism>
<evidence type="ECO:0000256" key="3">
    <source>
        <dbReference type="SAM" id="Phobius"/>
    </source>
</evidence>
<feature type="transmembrane region" description="Helical" evidence="3">
    <location>
        <begin position="58"/>
        <end position="82"/>
    </location>
</feature>
<evidence type="ECO:0000313" key="5">
    <source>
        <dbReference type="Proteomes" id="UP001500051"/>
    </source>
</evidence>
<accession>A0ABP7CV00</accession>
<protein>
    <recommendedName>
        <fullName evidence="6">DUF4352 domain-containing protein</fullName>
    </recommendedName>
</protein>
<keyword evidence="3" id="KW-1133">Transmembrane helix</keyword>
<evidence type="ECO:0000256" key="2">
    <source>
        <dbReference type="SAM" id="MobiDB-lite"/>
    </source>
</evidence>
<dbReference type="Gene3D" id="2.60.40.1240">
    <property type="match status" value="1"/>
</dbReference>
<dbReference type="EMBL" id="BAAAYX010000002">
    <property type="protein sequence ID" value="GAA3694285.1"/>
    <property type="molecule type" value="Genomic_DNA"/>
</dbReference>
<keyword evidence="3" id="KW-0812">Transmembrane</keyword>
<comment type="caution">
    <text evidence="4">The sequence shown here is derived from an EMBL/GenBank/DDBJ whole genome shotgun (WGS) entry which is preliminary data.</text>
</comment>
<feature type="region of interest" description="Disordered" evidence="2">
    <location>
        <begin position="88"/>
        <end position="110"/>
    </location>
</feature>
<evidence type="ECO:0008006" key="6">
    <source>
        <dbReference type="Google" id="ProtNLM"/>
    </source>
</evidence>
<keyword evidence="3" id="KW-0472">Membrane</keyword>
<name>A0ABP7CV00_9ACTN</name>